<dbReference type="OrthoDB" id="9782972at2"/>
<reference evidence="3" key="1">
    <citation type="submission" date="2016-10" db="EMBL/GenBank/DDBJ databases">
        <authorList>
            <person name="Varghese N."/>
            <person name="Submissions S."/>
        </authorList>
    </citation>
    <scope>NUCLEOTIDE SEQUENCE [LARGE SCALE GENOMIC DNA]</scope>
    <source>
        <strain evidence="3">Nm71</strain>
    </source>
</reference>
<dbReference type="RefSeq" id="WP_090656230.1">
    <property type="nucleotide sequence ID" value="NZ_FOIA01000004.1"/>
</dbReference>
<keyword evidence="1" id="KW-0472">Membrane</keyword>
<dbReference type="InterPro" id="IPR032466">
    <property type="entry name" value="Metal_Hydrolase"/>
</dbReference>
<keyword evidence="1" id="KW-0812">Transmembrane</keyword>
<dbReference type="PANTHER" id="PTHR43135:SF3">
    <property type="entry name" value="ALPHA-D-RIBOSE 1-METHYLPHOSPHONATE 5-TRIPHOSPHATE DIPHOSPHATASE"/>
    <property type="match status" value="1"/>
</dbReference>
<dbReference type="SUPFAM" id="SSF51338">
    <property type="entry name" value="Composite domain of metallo-dependent hydrolases"/>
    <property type="match status" value="2"/>
</dbReference>
<name>A0A1H9ZDZ6_9PROT</name>
<dbReference type="Gene3D" id="3.20.20.140">
    <property type="entry name" value="Metal-dependent hydrolases"/>
    <property type="match status" value="1"/>
</dbReference>
<proteinExistence type="predicted"/>
<gene>
    <name evidence="2" type="ORF">SAMN05216326_10412</name>
</gene>
<keyword evidence="1" id="KW-1133">Transmembrane helix</keyword>
<dbReference type="Gene3D" id="2.30.40.10">
    <property type="entry name" value="Urease, subunit C, domain 1"/>
    <property type="match status" value="1"/>
</dbReference>
<dbReference type="SUPFAM" id="SSF51556">
    <property type="entry name" value="Metallo-dependent hydrolases"/>
    <property type="match status" value="1"/>
</dbReference>
<dbReference type="EMBL" id="FOIA01000004">
    <property type="protein sequence ID" value="SES79800.1"/>
    <property type="molecule type" value="Genomic_DNA"/>
</dbReference>
<dbReference type="Proteomes" id="UP000199345">
    <property type="component" value="Unassembled WGS sequence"/>
</dbReference>
<evidence type="ECO:0000256" key="1">
    <source>
        <dbReference type="SAM" id="Phobius"/>
    </source>
</evidence>
<feature type="transmembrane region" description="Helical" evidence="1">
    <location>
        <begin position="12"/>
        <end position="31"/>
    </location>
</feature>
<sequence length="512" mass="54631">MNKNKNIFLHNTNYVLILLILSMGINLNAYGHGDEDHGHGNEDHSGSTTVVPGLPECQILTAARLFDGINFPQDNKAVLIEGNKIKQVGTLAELSSQCANQLDLGDSTILPGFIERHGHITFQNVNKSVVLKNGITTAQDVGGPLKAMEGGQGTLRLLSAGPIIQAVDGYPLNIFGGDGGFDKIGITVSSVTEAEAVVQELVSGGASAIVISLEPGGEPGRHWMTHGNPIPATPWPMLSAEITQAIVTKAHALGKRVMAFVGEESGLIRALDANVDELVHMPCAEISDDSLQRITDDGVTVVTTLDTHSTCEHMFGNAVELGMKGAKVIYGSEIAHDDVPWGINGQELHTMLHALSGEEVDFADVVNVIKAATSKAAEDLGLPGLGTLTPDAPADIIAVRGNPFEKFKILEYPDLVLSGGRAVVNNYINQLSEEKIDCFFNWAEGKYFGVLSPAGATTQISGVYSYRYYPGTKAYLGVSSADHHLYYMNAGEGQLHDQGLLVNWLPVSECNI</sequence>
<dbReference type="GO" id="GO:0016810">
    <property type="term" value="F:hydrolase activity, acting on carbon-nitrogen (but not peptide) bonds"/>
    <property type="evidence" value="ECO:0007669"/>
    <property type="project" value="InterPro"/>
</dbReference>
<dbReference type="InterPro" id="IPR011059">
    <property type="entry name" value="Metal-dep_hydrolase_composite"/>
</dbReference>
<protein>
    <submittedName>
        <fullName evidence="2">Imidazolonepropionase</fullName>
    </submittedName>
</protein>
<dbReference type="PANTHER" id="PTHR43135">
    <property type="entry name" value="ALPHA-D-RIBOSE 1-METHYLPHOSPHONATE 5-TRIPHOSPHATE DIPHOSPHATASE"/>
    <property type="match status" value="1"/>
</dbReference>
<organism evidence="2 3">
    <name type="scientific">Nitrosomonas marina</name>
    <dbReference type="NCBI Taxonomy" id="917"/>
    <lineage>
        <taxon>Bacteria</taxon>
        <taxon>Pseudomonadati</taxon>
        <taxon>Pseudomonadota</taxon>
        <taxon>Betaproteobacteria</taxon>
        <taxon>Nitrosomonadales</taxon>
        <taxon>Nitrosomonadaceae</taxon>
        <taxon>Nitrosomonas</taxon>
    </lineage>
</organism>
<accession>A0A1H9ZDZ6</accession>
<evidence type="ECO:0000313" key="3">
    <source>
        <dbReference type="Proteomes" id="UP000199345"/>
    </source>
</evidence>
<dbReference type="AlphaFoldDB" id="A0A1H9ZDZ6"/>
<evidence type="ECO:0000313" key="2">
    <source>
        <dbReference type="EMBL" id="SES79800.1"/>
    </source>
</evidence>
<dbReference type="InterPro" id="IPR051781">
    <property type="entry name" value="Metallo-dep_Hydrolase"/>
</dbReference>
<keyword evidence="3" id="KW-1185">Reference proteome</keyword>